<keyword evidence="2" id="KW-1185">Reference proteome</keyword>
<accession>A0ABV9NRT2</accession>
<dbReference type="EMBL" id="JBHSGG010000040">
    <property type="protein sequence ID" value="MFC4729228.1"/>
    <property type="molecule type" value="Genomic_DNA"/>
</dbReference>
<comment type="caution">
    <text evidence="1">The sequence shown here is derived from an EMBL/GenBank/DDBJ whole genome shotgun (WGS) entry which is preliminary data.</text>
</comment>
<evidence type="ECO:0000313" key="2">
    <source>
        <dbReference type="Proteomes" id="UP001595892"/>
    </source>
</evidence>
<dbReference type="Proteomes" id="UP001595892">
    <property type="component" value="Unassembled WGS sequence"/>
</dbReference>
<sequence>MSAEDARQPNLRPFTLYAAGGRIYARNPPGRLIDLGAVERAGDGHRYLLDGDKRHGEGLDSEEAVLRRIGETLDFTYLDGQFTSLPDVSDSVDLADAVQHAITLDEFADDEDPSGRGARGTGA</sequence>
<protein>
    <submittedName>
        <fullName evidence="1">Uncharacterized protein</fullName>
    </submittedName>
</protein>
<name>A0ABV9NRT2_9GAMM</name>
<reference evidence="2" key="1">
    <citation type="journal article" date="2019" name="Int. J. Syst. Evol. Microbiol.">
        <title>The Global Catalogue of Microorganisms (GCM) 10K type strain sequencing project: providing services to taxonomists for standard genome sequencing and annotation.</title>
        <authorList>
            <consortium name="The Broad Institute Genomics Platform"/>
            <consortium name="The Broad Institute Genome Sequencing Center for Infectious Disease"/>
            <person name="Wu L."/>
            <person name="Ma J."/>
        </authorList>
    </citation>
    <scope>NUCLEOTIDE SEQUENCE [LARGE SCALE GENOMIC DNA]</scope>
    <source>
        <strain evidence="2">CGMCC 1.13574</strain>
    </source>
</reference>
<proteinExistence type="predicted"/>
<evidence type="ECO:0000313" key="1">
    <source>
        <dbReference type="EMBL" id="MFC4729228.1"/>
    </source>
</evidence>
<organism evidence="1 2">
    <name type="scientific">Coralloluteibacterium thermophilum</name>
    <dbReference type="NCBI Taxonomy" id="2707049"/>
    <lineage>
        <taxon>Bacteria</taxon>
        <taxon>Pseudomonadati</taxon>
        <taxon>Pseudomonadota</taxon>
        <taxon>Gammaproteobacteria</taxon>
        <taxon>Lysobacterales</taxon>
        <taxon>Lysobacteraceae</taxon>
        <taxon>Coralloluteibacterium</taxon>
    </lineage>
</organism>
<gene>
    <name evidence="1" type="ORF">ACFO3Q_13730</name>
</gene>
<dbReference type="RefSeq" id="WP_377005302.1">
    <property type="nucleotide sequence ID" value="NZ_JBHSGG010000040.1"/>
</dbReference>